<dbReference type="Proteomes" id="UP000320055">
    <property type="component" value="Unassembled WGS sequence"/>
</dbReference>
<keyword evidence="1" id="KW-0812">Transmembrane</keyword>
<evidence type="ECO:0000313" key="2">
    <source>
        <dbReference type="EMBL" id="VEP13691.1"/>
    </source>
</evidence>
<sequence>MIFRLLVSDRKNQLINNFFDFTCFYVIIYFMMGGFAFI</sequence>
<evidence type="ECO:0000313" key="3">
    <source>
        <dbReference type="Proteomes" id="UP000320055"/>
    </source>
</evidence>
<name>A0A563VQK6_9CYAN</name>
<dbReference type="AlphaFoldDB" id="A0A563VQK6"/>
<accession>A0A563VQK6</accession>
<dbReference type="EMBL" id="CAACVJ010000127">
    <property type="protein sequence ID" value="VEP13691.1"/>
    <property type="molecule type" value="Genomic_DNA"/>
</dbReference>
<gene>
    <name evidence="2" type="ORF">H1P_2120004</name>
</gene>
<proteinExistence type="predicted"/>
<protein>
    <submittedName>
        <fullName evidence="2">Uncharacterized protein</fullName>
    </submittedName>
</protein>
<organism evidence="2 3">
    <name type="scientific">Hyella patelloides LEGE 07179</name>
    <dbReference type="NCBI Taxonomy" id="945734"/>
    <lineage>
        <taxon>Bacteria</taxon>
        <taxon>Bacillati</taxon>
        <taxon>Cyanobacteriota</taxon>
        <taxon>Cyanophyceae</taxon>
        <taxon>Pleurocapsales</taxon>
        <taxon>Hyellaceae</taxon>
        <taxon>Hyella</taxon>
    </lineage>
</organism>
<keyword evidence="3" id="KW-1185">Reference proteome</keyword>
<keyword evidence="1" id="KW-1133">Transmembrane helix</keyword>
<reference evidence="2 3" key="1">
    <citation type="submission" date="2019-01" db="EMBL/GenBank/DDBJ databases">
        <authorList>
            <person name="Brito A."/>
        </authorList>
    </citation>
    <scope>NUCLEOTIDE SEQUENCE [LARGE SCALE GENOMIC DNA]</scope>
    <source>
        <strain evidence="2">1</strain>
    </source>
</reference>
<keyword evidence="1" id="KW-0472">Membrane</keyword>
<evidence type="ECO:0000256" key="1">
    <source>
        <dbReference type="SAM" id="Phobius"/>
    </source>
</evidence>
<feature type="transmembrane region" description="Helical" evidence="1">
    <location>
        <begin position="18"/>
        <end position="37"/>
    </location>
</feature>